<protein>
    <recommendedName>
        <fullName evidence="3">Reverse transcriptase domain-containing protein</fullName>
    </recommendedName>
</protein>
<accession>A0A2H3C6T1</accession>
<keyword evidence="2" id="KW-1185">Reference proteome</keyword>
<dbReference type="EMBL" id="KZ293415">
    <property type="protein sequence ID" value="PBK78779.1"/>
    <property type="molecule type" value="Genomic_DNA"/>
</dbReference>
<evidence type="ECO:0000313" key="2">
    <source>
        <dbReference type="Proteomes" id="UP000218334"/>
    </source>
</evidence>
<gene>
    <name evidence="1" type="ORF">ARMSODRAFT_984643</name>
</gene>
<evidence type="ECO:0000313" key="1">
    <source>
        <dbReference type="EMBL" id="PBK78779.1"/>
    </source>
</evidence>
<name>A0A2H3C6T1_9AGAR</name>
<evidence type="ECO:0008006" key="3">
    <source>
        <dbReference type="Google" id="ProtNLM"/>
    </source>
</evidence>
<reference evidence="2" key="1">
    <citation type="journal article" date="2017" name="Nat. Ecol. Evol.">
        <title>Genome expansion and lineage-specific genetic innovations in the forest pathogenic fungi Armillaria.</title>
        <authorList>
            <person name="Sipos G."/>
            <person name="Prasanna A.N."/>
            <person name="Walter M.C."/>
            <person name="O'Connor E."/>
            <person name="Balint B."/>
            <person name="Krizsan K."/>
            <person name="Kiss B."/>
            <person name="Hess J."/>
            <person name="Varga T."/>
            <person name="Slot J."/>
            <person name="Riley R."/>
            <person name="Boka B."/>
            <person name="Rigling D."/>
            <person name="Barry K."/>
            <person name="Lee J."/>
            <person name="Mihaltcheva S."/>
            <person name="LaButti K."/>
            <person name="Lipzen A."/>
            <person name="Waldron R."/>
            <person name="Moloney N.M."/>
            <person name="Sperisen C."/>
            <person name="Kredics L."/>
            <person name="Vagvoelgyi C."/>
            <person name="Patrignani A."/>
            <person name="Fitzpatrick D."/>
            <person name="Nagy I."/>
            <person name="Doyle S."/>
            <person name="Anderson J.B."/>
            <person name="Grigoriev I.V."/>
            <person name="Gueldener U."/>
            <person name="Muensterkoetter M."/>
            <person name="Nagy L.G."/>
        </authorList>
    </citation>
    <scope>NUCLEOTIDE SEQUENCE [LARGE SCALE GENOMIC DNA]</scope>
    <source>
        <strain evidence="2">28-4</strain>
    </source>
</reference>
<dbReference type="AlphaFoldDB" id="A0A2H3C6T1"/>
<dbReference type="Proteomes" id="UP000218334">
    <property type="component" value="Unassembled WGS sequence"/>
</dbReference>
<organism evidence="1 2">
    <name type="scientific">Armillaria solidipes</name>
    <dbReference type="NCBI Taxonomy" id="1076256"/>
    <lineage>
        <taxon>Eukaryota</taxon>
        <taxon>Fungi</taxon>
        <taxon>Dikarya</taxon>
        <taxon>Basidiomycota</taxon>
        <taxon>Agaricomycotina</taxon>
        <taxon>Agaricomycetes</taxon>
        <taxon>Agaricomycetidae</taxon>
        <taxon>Agaricales</taxon>
        <taxon>Marasmiineae</taxon>
        <taxon>Physalacriaceae</taxon>
        <taxon>Armillaria</taxon>
    </lineage>
</organism>
<proteinExistence type="predicted"/>
<dbReference type="STRING" id="1076256.A0A2H3C6T1"/>
<sequence length="306" mass="34686">MLRNSTLKGIQIPGITEKLITSLFADDTTVYLSQDDDFSNLTGILATWCKASKAKFNVAKTELIPIGSKDFRNELRITRKLQPTHPRIPSDIHIAQEGEATRIIGTFVGNGINEAEPWTPILEKIDENLSQWQTSHPTLKGKRLIIQMVIGGRTQFLTKAQGMPKHIETRLTGTIRRFIWDGNRSPPVSLELLQQPVENGGLKLLDLNARNEAIKITDLKSYLQLDNSRPRWAQVDDIILSVNTQKSGLKLNREMRVNSFLQTWNVSTHNNPDLPLQTKEMIKIARKYNARLDAKHPGYMSETHYG</sequence>